<keyword evidence="3" id="KW-1185">Reference proteome</keyword>
<evidence type="ECO:0000313" key="2">
    <source>
        <dbReference type="EMBL" id="ORY23445.1"/>
    </source>
</evidence>
<reference evidence="2 3" key="1">
    <citation type="submission" date="2016-07" db="EMBL/GenBank/DDBJ databases">
        <title>Pervasive Adenine N6-methylation of Active Genes in Fungi.</title>
        <authorList>
            <consortium name="DOE Joint Genome Institute"/>
            <person name="Mondo S.J."/>
            <person name="Dannebaum R.O."/>
            <person name="Kuo R.C."/>
            <person name="Labutti K."/>
            <person name="Haridas S."/>
            <person name="Kuo A."/>
            <person name="Salamov A."/>
            <person name="Ahrendt S.R."/>
            <person name="Lipzen A."/>
            <person name="Sullivan W."/>
            <person name="Andreopoulos W.B."/>
            <person name="Clum A."/>
            <person name="Lindquist E."/>
            <person name="Daum C."/>
            <person name="Ramamoorthy G.K."/>
            <person name="Gryganskyi A."/>
            <person name="Culley D."/>
            <person name="Magnuson J.K."/>
            <person name="James T.Y."/>
            <person name="O'Malley M.A."/>
            <person name="Stajich J.E."/>
            <person name="Spatafora J.W."/>
            <person name="Visel A."/>
            <person name="Grigoriev I.V."/>
        </authorList>
    </citation>
    <scope>NUCLEOTIDE SEQUENCE [LARGE SCALE GENOMIC DNA]</scope>
    <source>
        <strain evidence="2 3">68-887.2</strain>
    </source>
</reference>
<proteinExistence type="predicted"/>
<feature type="compositionally biased region" description="Low complexity" evidence="1">
    <location>
        <begin position="218"/>
        <end position="236"/>
    </location>
</feature>
<accession>A0A1Y2ANB6</accession>
<feature type="region of interest" description="Disordered" evidence="1">
    <location>
        <begin position="26"/>
        <end position="308"/>
    </location>
</feature>
<gene>
    <name evidence="2" type="ORF">BCR39DRAFT_349847</name>
</gene>
<dbReference type="AlphaFoldDB" id="A0A1Y2ANB6"/>
<evidence type="ECO:0000313" key="3">
    <source>
        <dbReference type="Proteomes" id="UP000193986"/>
    </source>
</evidence>
<protein>
    <submittedName>
        <fullName evidence="2">Uncharacterized protein</fullName>
    </submittedName>
</protein>
<dbReference type="InParanoid" id="A0A1Y2ANB6"/>
<evidence type="ECO:0000256" key="1">
    <source>
        <dbReference type="SAM" id="MobiDB-lite"/>
    </source>
</evidence>
<sequence>MPYISPEVLVGSALLVVLAVGFRYLNPPSSSTASKKKKNKKKTKGGATDEVVQSEEEVRSEKKGKRRTTGKPPAPNVSEKNMPEIIVREKATGTSDVKGVAGEAERPSKPKTLAEKIAPKPRKTKVDDMLAPEDRPATHARVLKVVSSATPSTTSSPTTAPAPALAPPVDQTPINDVADYASSNDAMSETGTGTGTVEDDGWDVVPIRKKNPISIGLSSSSSTAGHSSTAHTAAATKIQRKNAKKAEAKKAARAAEEADRQKRLAMHKKDLERERINEIYAAKKGPAKGPVTGTAKASVDSSGKLIWD</sequence>
<organism evidence="2 3">
    <name type="scientific">Naematelia encephala</name>
    <dbReference type="NCBI Taxonomy" id="71784"/>
    <lineage>
        <taxon>Eukaryota</taxon>
        <taxon>Fungi</taxon>
        <taxon>Dikarya</taxon>
        <taxon>Basidiomycota</taxon>
        <taxon>Agaricomycotina</taxon>
        <taxon>Tremellomycetes</taxon>
        <taxon>Tremellales</taxon>
        <taxon>Naemateliaceae</taxon>
        <taxon>Naematelia</taxon>
    </lineage>
</organism>
<dbReference type="EMBL" id="MCFC01000079">
    <property type="protein sequence ID" value="ORY23445.1"/>
    <property type="molecule type" value="Genomic_DNA"/>
</dbReference>
<feature type="compositionally biased region" description="Low complexity" evidence="1">
    <location>
        <begin position="147"/>
        <end position="163"/>
    </location>
</feature>
<feature type="compositionally biased region" description="Basic and acidic residues" evidence="1">
    <location>
        <begin position="244"/>
        <end position="277"/>
    </location>
</feature>
<feature type="compositionally biased region" description="Basic residues" evidence="1">
    <location>
        <begin position="34"/>
        <end position="44"/>
    </location>
</feature>
<dbReference type="Proteomes" id="UP000193986">
    <property type="component" value="Unassembled WGS sequence"/>
</dbReference>
<comment type="caution">
    <text evidence="2">The sequence shown here is derived from an EMBL/GenBank/DDBJ whole genome shotgun (WGS) entry which is preliminary data.</text>
</comment>
<feature type="compositionally biased region" description="Basic and acidic residues" evidence="1">
    <location>
        <begin position="103"/>
        <end position="137"/>
    </location>
</feature>
<dbReference type="OrthoDB" id="2564465at2759"/>
<name>A0A1Y2ANB6_9TREE</name>